<feature type="transmembrane region" description="Helical" evidence="7">
    <location>
        <begin position="194"/>
        <end position="213"/>
    </location>
</feature>
<reference evidence="9 10" key="1">
    <citation type="journal article" date="2015" name="Genome Biol. Evol.">
        <title>Phylogenomic analyses indicate that early fungi evolved digesting cell walls of algal ancestors of land plants.</title>
        <authorList>
            <person name="Chang Y."/>
            <person name="Wang S."/>
            <person name="Sekimoto S."/>
            <person name="Aerts A.L."/>
            <person name="Choi C."/>
            <person name="Clum A."/>
            <person name="LaButti K.M."/>
            <person name="Lindquist E.A."/>
            <person name="Yee Ngan C."/>
            <person name="Ohm R.A."/>
            <person name="Salamov A.A."/>
            <person name="Grigoriev I.V."/>
            <person name="Spatafora J.W."/>
            <person name="Berbee M.L."/>
        </authorList>
    </citation>
    <scope>NUCLEOTIDE SEQUENCE [LARGE SCALE GENOMIC DNA]</scope>
    <source>
        <strain evidence="9 10">NRRL 28638</strain>
    </source>
</reference>
<evidence type="ECO:0000256" key="7">
    <source>
        <dbReference type="SAM" id="Phobius"/>
    </source>
</evidence>
<keyword evidence="10" id="KW-1185">Reference proteome</keyword>
<dbReference type="PANTHER" id="PTHR24240">
    <property type="entry name" value="OPSIN"/>
    <property type="match status" value="1"/>
</dbReference>
<evidence type="ECO:0000256" key="4">
    <source>
        <dbReference type="ARBA" id="ARBA00023040"/>
    </source>
</evidence>
<accession>A0A137NSF0</accession>
<feature type="transmembrane region" description="Helical" evidence="7">
    <location>
        <begin position="61"/>
        <end position="86"/>
    </location>
</feature>
<keyword evidence="4" id="KW-0297">G-protein coupled receptor</keyword>
<evidence type="ECO:0000256" key="1">
    <source>
        <dbReference type="ARBA" id="ARBA00004141"/>
    </source>
</evidence>
<comment type="subcellular location">
    <subcellularLocation>
        <location evidence="1">Membrane</location>
        <topology evidence="1">Multi-pass membrane protein</topology>
    </subcellularLocation>
</comment>
<dbReference type="Pfam" id="PF00001">
    <property type="entry name" value="7tm_1"/>
    <property type="match status" value="1"/>
</dbReference>
<evidence type="ECO:0000259" key="8">
    <source>
        <dbReference type="PROSITE" id="PS50262"/>
    </source>
</evidence>
<keyword evidence="5 7" id="KW-0472">Membrane</keyword>
<keyword evidence="3 7" id="KW-1133">Transmembrane helix</keyword>
<dbReference type="GO" id="GO:0004930">
    <property type="term" value="F:G protein-coupled receptor activity"/>
    <property type="evidence" value="ECO:0007669"/>
    <property type="project" value="UniProtKB-KW"/>
</dbReference>
<dbReference type="Gene3D" id="1.20.1070.10">
    <property type="entry name" value="Rhodopsin 7-helix transmembrane proteins"/>
    <property type="match status" value="1"/>
</dbReference>
<dbReference type="AlphaFoldDB" id="A0A137NSF0"/>
<feature type="transmembrane region" description="Helical" evidence="7">
    <location>
        <begin position="29"/>
        <end position="49"/>
    </location>
</feature>
<dbReference type="Proteomes" id="UP000070444">
    <property type="component" value="Unassembled WGS sequence"/>
</dbReference>
<feature type="transmembrane region" description="Helical" evidence="7">
    <location>
        <begin position="137"/>
        <end position="158"/>
    </location>
</feature>
<protein>
    <recommendedName>
        <fullName evidence="8">G-protein coupled receptors family 1 profile domain-containing protein</fullName>
    </recommendedName>
</protein>
<dbReference type="InterPro" id="IPR050125">
    <property type="entry name" value="GPCR_opsins"/>
</dbReference>
<evidence type="ECO:0000313" key="10">
    <source>
        <dbReference type="Proteomes" id="UP000070444"/>
    </source>
</evidence>
<evidence type="ECO:0000256" key="2">
    <source>
        <dbReference type="ARBA" id="ARBA00022692"/>
    </source>
</evidence>
<evidence type="ECO:0000256" key="6">
    <source>
        <dbReference type="ARBA" id="ARBA00023170"/>
    </source>
</evidence>
<keyword evidence="2 7" id="KW-0812">Transmembrane</keyword>
<evidence type="ECO:0000256" key="5">
    <source>
        <dbReference type="ARBA" id="ARBA00023136"/>
    </source>
</evidence>
<dbReference type="OrthoDB" id="9975554at2759"/>
<dbReference type="SUPFAM" id="SSF81321">
    <property type="entry name" value="Family A G protein-coupled receptor-like"/>
    <property type="match status" value="1"/>
</dbReference>
<sequence>MNSTTLPEMADSGNKYSGALRSSILTLDILEVTVGIIAVLINSLAIYILTTKLKLKQSDTVISFIVSIFDITFSIFTIINCLILWITNRSAILFTLYSQFNGYLFFCLGACVVDSITLLSLIRYLAICKQVKYSNKFWVKLILVLVTFNFMFGLIPLIQNQFKVQPSLKYSSVEFNTQNNWSINFHYCFIWTKLAINMVIITVCYFFISLFYYNYLKNYNEEVEESEKLPNIDGSDLSGNQFDTSSIQLELDKENNCHRNDERKSIKGVCSHIIDNSTTPIGVQPDFHSNYTIDNLIRTISILLNPNHIQAC</sequence>
<feature type="transmembrane region" description="Helical" evidence="7">
    <location>
        <begin position="102"/>
        <end position="125"/>
    </location>
</feature>
<keyword evidence="6" id="KW-0675">Receptor</keyword>
<proteinExistence type="predicted"/>
<gene>
    <name evidence="9" type="ORF">CONCODRAFT_12654</name>
</gene>
<organism evidence="9 10">
    <name type="scientific">Conidiobolus coronatus (strain ATCC 28846 / CBS 209.66 / NRRL 28638)</name>
    <name type="common">Delacroixia coronata</name>
    <dbReference type="NCBI Taxonomy" id="796925"/>
    <lineage>
        <taxon>Eukaryota</taxon>
        <taxon>Fungi</taxon>
        <taxon>Fungi incertae sedis</taxon>
        <taxon>Zoopagomycota</taxon>
        <taxon>Entomophthoromycotina</taxon>
        <taxon>Entomophthoromycetes</taxon>
        <taxon>Entomophthorales</taxon>
        <taxon>Ancylistaceae</taxon>
        <taxon>Conidiobolus</taxon>
    </lineage>
</organism>
<dbReference type="GO" id="GO:0016020">
    <property type="term" value="C:membrane"/>
    <property type="evidence" value="ECO:0007669"/>
    <property type="project" value="UniProtKB-SubCell"/>
</dbReference>
<feature type="domain" description="G-protein coupled receptors family 1 profile" evidence="8">
    <location>
        <begin position="41"/>
        <end position="219"/>
    </location>
</feature>
<dbReference type="InterPro" id="IPR000276">
    <property type="entry name" value="GPCR_Rhodpsn"/>
</dbReference>
<name>A0A137NSF0_CONC2</name>
<evidence type="ECO:0000256" key="3">
    <source>
        <dbReference type="ARBA" id="ARBA00022989"/>
    </source>
</evidence>
<dbReference type="PROSITE" id="PS50262">
    <property type="entry name" value="G_PROTEIN_RECEP_F1_2"/>
    <property type="match status" value="1"/>
</dbReference>
<evidence type="ECO:0000313" key="9">
    <source>
        <dbReference type="EMBL" id="KXN65677.1"/>
    </source>
</evidence>
<dbReference type="EMBL" id="KQ964832">
    <property type="protein sequence ID" value="KXN65677.1"/>
    <property type="molecule type" value="Genomic_DNA"/>
</dbReference>
<dbReference type="InterPro" id="IPR017452">
    <property type="entry name" value="GPCR_Rhodpsn_7TM"/>
</dbReference>
<keyword evidence="4" id="KW-0807">Transducer</keyword>